<dbReference type="Pfam" id="PF00285">
    <property type="entry name" value="Citrate_synt"/>
    <property type="match status" value="1"/>
</dbReference>
<accession>A0AAJ7SC42</accession>
<organism evidence="1 2">
    <name type="scientific">Ceratina calcarata</name>
    <dbReference type="NCBI Taxonomy" id="156304"/>
    <lineage>
        <taxon>Eukaryota</taxon>
        <taxon>Metazoa</taxon>
        <taxon>Ecdysozoa</taxon>
        <taxon>Arthropoda</taxon>
        <taxon>Hexapoda</taxon>
        <taxon>Insecta</taxon>
        <taxon>Pterygota</taxon>
        <taxon>Neoptera</taxon>
        <taxon>Endopterygota</taxon>
        <taxon>Hymenoptera</taxon>
        <taxon>Apocrita</taxon>
        <taxon>Aculeata</taxon>
        <taxon>Apoidea</taxon>
        <taxon>Anthophila</taxon>
        <taxon>Apidae</taxon>
        <taxon>Ceratina</taxon>
        <taxon>Zadontomerus</taxon>
    </lineage>
</organism>
<dbReference type="GO" id="GO:0005975">
    <property type="term" value="P:carbohydrate metabolic process"/>
    <property type="evidence" value="ECO:0007669"/>
    <property type="project" value="TreeGrafter"/>
</dbReference>
<dbReference type="InterPro" id="IPR002020">
    <property type="entry name" value="Citrate_synthase"/>
</dbReference>
<dbReference type="InterPro" id="IPR016143">
    <property type="entry name" value="Citrate_synth-like_sm_a-sub"/>
</dbReference>
<dbReference type="SUPFAM" id="SSF48256">
    <property type="entry name" value="Citrate synthase"/>
    <property type="match status" value="1"/>
</dbReference>
<sequence length="494" mass="55589">MKLKVSTTRGAPSTSTNLKEALNEKIPVHYDLLRNIRQQYGSAVISRITVENMYNGLRGVNSMVRDTCETDPKHGIKYRGLTIPEVVTLLPREGRSPSAEAVFWLLLTGDIPTQEQTASLIADWSLRRQKRKDWWSGPSGGIVGSVLQTLPKSTPPIGKLSVALTVFESGKHTKEALKNGALTHTHWEVSQSDRMIKPSTRWDFWFTELRYFQYTYEDGMELLATLPAIIGLVAKNEVKNVKEEGVDWVQFLSEYLCNAFNISKIQKQPLVDFLRLYTVLNADDNGGLPSIHVTEILGASQLCINQTLAAGALAHSNEPESGTLSQYMEFQARLQRLFGRETKDEKLRNYVATLIKKDKLIGYKEGEFCDPRYTALLNYAREHIPNDTGLKLSKTVSQIVTKMMKAAKGKSVCPEQSTIAGPIFEFYGLRDMKFNQVLLCMSRCLGAVASIIWTKAVNGSIEQPTSRSTYTYYSSLQGIRGKRKRLKQMKQSQK</sequence>
<reference evidence="2" key="1">
    <citation type="submission" date="2025-08" db="UniProtKB">
        <authorList>
            <consortium name="RefSeq"/>
        </authorList>
    </citation>
    <scope>IDENTIFICATION</scope>
    <source>
        <tissue evidence="2">Whole body</tissue>
    </source>
</reference>
<name>A0AAJ7SC42_9HYME</name>
<dbReference type="RefSeq" id="XP_026674721.1">
    <property type="nucleotide sequence ID" value="XM_026818920.1"/>
</dbReference>
<dbReference type="GO" id="GO:0006099">
    <property type="term" value="P:tricarboxylic acid cycle"/>
    <property type="evidence" value="ECO:0007669"/>
    <property type="project" value="TreeGrafter"/>
</dbReference>
<dbReference type="Gene3D" id="1.10.580.10">
    <property type="entry name" value="Citrate Synthase, domain 1"/>
    <property type="match status" value="2"/>
</dbReference>
<protein>
    <submittedName>
        <fullName evidence="2">Citrate synthase, mitochondrial-like</fullName>
    </submittedName>
</protein>
<dbReference type="InterPro" id="IPR036969">
    <property type="entry name" value="Citrate_synthase_sf"/>
</dbReference>
<dbReference type="InterPro" id="IPR016142">
    <property type="entry name" value="Citrate_synth-like_lrg_a-sub"/>
</dbReference>
<evidence type="ECO:0000313" key="1">
    <source>
        <dbReference type="Proteomes" id="UP000694925"/>
    </source>
</evidence>
<dbReference type="KEGG" id="ccal:108631428"/>
<dbReference type="AlphaFoldDB" id="A0AAJ7SC42"/>
<dbReference type="PANTHER" id="PTHR11739">
    <property type="entry name" value="CITRATE SYNTHASE"/>
    <property type="match status" value="1"/>
</dbReference>
<keyword evidence="1" id="KW-1185">Reference proteome</keyword>
<dbReference type="GO" id="GO:0005759">
    <property type="term" value="C:mitochondrial matrix"/>
    <property type="evidence" value="ECO:0007669"/>
    <property type="project" value="TreeGrafter"/>
</dbReference>
<evidence type="ECO:0000313" key="2">
    <source>
        <dbReference type="RefSeq" id="XP_026674721.1"/>
    </source>
</evidence>
<dbReference type="Proteomes" id="UP000694925">
    <property type="component" value="Unplaced"/>
</dbReference>
<dbReference type="GO" id="GO:0046912">
    <property type="term" value="F:acyltransferase activity, acyl groups converted into alkyl on transfer"/>
    <property type="evidence" value="ECO:0007669"/>
    <property type="project" value="InterPro"/>
</dbReference>
<proteinExistence type="predicted"/>
<dbReference type="Gene3D" id="1.10.230.10">
    <property type="entry name" value="Cytochrome P450-Terp, domain 2"/>
    <property type="match status" value="1"/>
</dbReference>
<dbReference type="GeneID" id="108631428"/>
<dbReference type="PANTHER" id="PTHR11739:SF8">
    <property type="entry name" value="CITRATE SYNTHASE, MITOCHONDRIAL"/>
    <property type="match status" value="1"/>
</dbReference>
<gene>
    <name evidence="2" type="primary">LOC108631428</name>
</gene>